<reference evidence="2 3" key="1">
    <citation type="submission" date="2018-06" db="EMBL/GenBank/DDBJ databases">
        <title>The Genome of Cuscuta australis (Dodder) Provides Insight into the Evolution of Plant Parasitism.</title>
        <authorList>
            <person name="Liu H."/>
        </authorList>
    </citation>
    <scope>NUCLEOTIDE SEQUENCE [LARGE SCALE GENOMIC DNA]</scope>
    <source>
        <strain evidence="3">cv. Yunnan</strain>
        <tissue evidence="2">Vines</tissue>
    </source>
</reference>
<dbReference type="EMBL" id="NQVE01000215">
    <property type="protein sequence ID" value="RAL37351.1"/>
    <property type="molecule type" value="Genomic_DNA"/>
</dbReference>
<evidence type="ECO:0000313" key="3">
    <source>
        <dbReference type="Proteomes" id="UP000249390"/>
    </source>
</evidence>
<dbReference type="Proteomes" id="UP000249390">
    <property type="component" value="Unassembled WGS sequence"/>
</dbReference>
<organism evidence="2 3">
    <name type="scientific">Cuscuta australis</name>
    <dbReference type="NCBI Taxonomy" id="267555"/>
    <lineage>
        <taxon>Eukaryota</taxon>
        <taxon>Viridiplantae</taxon>
        <taxon>Streptophyta</taxon>
        <taxon>Embryophyta</taxon>
        <taxon>Tracheophyta</taxon>
        <taxon>Spermatophyta</taxon>
        <taxon>Magnoliopsida</taxon>
        <taxon>eudicotyledons</taxon>
        <taxon>Gunneridae</taxon>
        <taxon>Pentapetalae</taxon>
        <taxon>asterids</taxon>
        <taxon>lamiids</taxon>
        <taxon>Solanales</taxon>
        <taxon>Convolvulaceae</taxon>
        <taxon>Cuscuteae</taxon>
        <taxon>Cuscuta</taxon>
        <taxon>Cuscuta subgen. Grammica</taxon>
        <taxon>Cuscuta sect. Cleistogrammica</taxon>
    </lineage>
</organism>
<sequence>MQVDNKEELTEAIKRATEECQELLEGGSRVEIQSKQEQDKIKKRIERQKLQVQSMTENCNPENSTKEIQLKRSESKFKTAREKLNRAYDGDDINRDSTWIAASSFGASS</sequence>
<evidence type="ECO:0000256" key="1">
    <source>
        <dbReference type="SAM" id="Coils"/>
    </source>
</evidence>
<proteinExistence type="predicted"/>
<gene>
    <name evidence="2" type="ORF">DM860_000045</name>
</gene>
<keyword evidence="1" id="KW-0175">Coiled coil</keyword>
<feature type="coiled-coil region" evidence="1">
    <location>
        <begin position="6"/>
        <end position="58"/>
    </location>
</feature>
<accession>A0A328CYF8</accession>
<comment type="caution">
    <text evidence="2">The sequence shown here is derived from an EMBL/GenBank/DDBJ whole genome shotgun (WGS) entry which is preliminary data.</text>
</comment>
<evidence type="ECO:0000313" key="2">
    <source>
        <dbReference type="EMBL" id="RAL37351.1"/>
    </source>
</evidence>
<name>A0A328CYF8_9ASTE</name>
<dbReference type="AlphaFoldDB" id="A0A328CYF8"/>
<keyword evidence="3" id="KW-1185">Reference proteome</keyword>
<protein>
    <submittedName>
        <fullName evidence="2">Uncharacterized protein</fullName>
    </submittedName>
</protein>